<protein>
    <recommendedName>
        <fullName evidence="9">Oligosaccharide flippase family protein</fullName>
    </recommendedName>
</protein>
<keyword evidence="3 6" id="KW-0812">Transmembrane</keyword>
<dbReference type="PANTHER" id="PTHR30250">
    <property type="entry name" value="PST FAMILY PREDICTED COLANIC ACID TRANSPORTER"/>
    <property type="match status" value="1"/>
</dbReference>
<evidence type="ECO:0000256" key="5">
    <source>
        <dbReference type="ARBA" id="ARBA00023136"/>
    </source>
</evidence>
<evidence type="ECO:0000256" key="1">
    <source>
        <dbReference type="ARBA" id="ARBA00004651"/>
    </source>
</evidence>
<comment type="subcellular location">
    <subcellularLocation>
        <location evidence="1">Cell membrane</location>
        <topology evidence="1">Multi-pass membrane protein</topology>
    </subcellularLocation>
</comment>
<keyword evidence="2" id="KW-1003">Cell membrane</keyword>
<evidence type="ECO:0000313" key="8">
    <source>
        <dbReference type="Proteomes" id="UP000233276"/>
    </source>
</evidence>
<name>A0A2K9DF85_9MICO</name>
<proteinExistence type="predicted"/>
<dbReference type="PANTHER" id="PTHR30250:SF11">
    <property type="entry name" value="O-ANTIGEN TRANSPORTER-RELATED"/>
    <property type="match status" value="1"/>
</dbReference>
<dbReference type="EMBL" id="CP025299">
    <property type="protein sequence ID" value="AUG30851.1"/>
    <property type="molecule type" value="Genomic_DNA"/>
</dbReference>
<dbReference type="KEGG" id="mhos:CXR34_16215"/>
<feature type="transmembrane region" description="Helical" evidence="6">
    <location>
        <begin position="169"/>
        <end position="190"/>
    </location>
</feature>
<organism evidence="7 8">
    <name type="scientific">Microbacterium hominis</name>
    <dbReference type="NCBI Taxonomy" id="162426"/>
    <lineage>
        <taxon>Bacteria</taxon>
        <taxon>Bacillati</taxon>
        <taxon>Actinomycetota</taxon>
        <taxon>Actinomycetes</taxon>
        <taxon>Micrococcales</taxon>
        <taxon>Microbacteriaceae</taxon>
        <taxon>Microbacterium</taxon>
    </lineage>
</organism>
<dbReference type="AlphaFoldDB" id="A0A2K9DF85"/>
<sequence>MMGEGEGDGVKRQAVGAIAAQAAQAAVSLALQILVARLLGIADYGRFAILYGVVVLASGIVTGLVGDALVVLDRASRRIRAGLEVWLAVAAGATALLAGAVAALTGFASPLEALLFALALAAFVVEEIVRRLLMAGYGFTRVVAADLTGFAVSAAFLGGAAALGGLSLAAFLGAIAAGQSVGALVGWRLLPRAERVLVGWRGADLASVWGYGAWRGLQQTLRPAMLTVVRLAVLAVSGAAAVGLLEAARTYASPLLLVVGGLSSFLFVRFADRRRAGGAGSLREADRVVVVLVVGTTAMSGVALALAPWLGPLAFGVAFDPVTLVGWLVYGLSVAMVTPYGALSAVGGRQRAVFLIRLADTVLALVLTAVVLLAGGGAALVPFALAAASLLGGLALRAIAASARPDADPPPA</sequence>
<keyword evidence="4 6" id="KW-1133">Transmembrane helix</keyword>
<dbReference type="InterPro" id="IPR050833">
    <property type="entry name" value="Poly_Biosynth_Transport"/>
</dbReference>
<reference evidence="7 8" key="1">
    <citation type="submission" date="2017-12" db="EMBL/GenBank/DDBJ databases">
        <title>Isolation and characterization of estrogens degradatiion strain Microbacterium hominis SJTG1.</title>
        <authorList>
            <person name="Xiong W."/>
            <person name="Yin C."/>
            <person name="Zheng D."/>
            <person name="Liang R."/>
        </authorList>
    </citation>
    <scope>NUCLEOTIDE SEQUENCE [LARGE SCALE GENOMIC DNA]</scope>
    <source>
        <strain evidence="7 8">SJTG1</strain>
    </source>
</reference>
<feature type="transmembrane region" description="Helical" evidence="6">
    <location>
        <begin position="322"/>
        <end position="342"/>
    </location>
</feature>
<feature type="transmembrane region" description="Helical" evidence="6">
    <location>
        <begin position="380"/>
        <end position="400"/>
    </location>
</feature>
<feature type="transmembrane region" description="Helical" evidence="6">
    <location>
        <begin position="224"/>
        <end position="245"/>
    </location>
</feature>
<dbReference type="GO" id="GO:0005886">
    <property type="term" value="C:plasma membrane"/>
    <property type="evidence" value="ECO:0007669"/>
    <property type="project" value="UniProtKB-SubCell"/>
</dbReference>
<feature type="transmembrane region" description="Helical" evidence="6">
    <location>
        <begin position="142"/>
        <end position="163"/>
    </location>
</feature>
<evidence type="ECO:0000256" key="3">
    <source>
        <dbReference type="ARBA" id="ARBA00022692"/>
    </source>
</evidence>
<keyword evidence="5 6" id="KW-0472">Membrane</keyword>
<gene>
    <name evidence="7" type="ORF">CXR34_16215</name>
</gene>
<feature type="transmembrane region" description="Helical" evidence="6">
    <location>
        <begin position="84"/>
        <end position="107"/>
    </location>
</feature>
<evidence type="ECO:0000256" key="4">
    <source>
        <dbReference type="ARBA" id="ARBA00022989"/>
    </source>
</evidence>
<feature type="transmembrane region" description="Helical" evidence="6">
    <location>
        <begin position="288"/>
        <end position="310"/>
    </location>
</feature>
<evidence type="ECO:0008006" key="9">
    <source>
        <dbReference type="Google" id="ProtNLM"/>
    </source>
</evidence>
<evidence type="ECO:0000256" key="6">
    <source>
        <dbReference type="SAM" id="Phobius"/>
    </source>
</evidence>
<feature type="transmembrane region" description="Helical" evidence="6">
    <location>
        <begin position="113"/>
        <end position="130"/>
    </location>
</feature>
<evidence type="ECO:0000256" key="2">
    <source>
        <dbReference type="ARBA" id="ARBA00022475"/>
    </source>
</evidence>
<feature type="transmembrane region" description="Helical" evidence="6">
    <location>
        <begin position="251"/>
        <end position="268"/>
    </location>
</feature>
<feature type="transmembrane region" description="Helical" evidence="6">
    <location>
        <begin position="48"/>
        <end position="72"/>
    </location>
</feature>
<feature type="transmembrane region" description="Helical" evidence="6">
    <location>
        <begin position="354"/>
        <end position="374"/>
    </location>
</feature>
<dbReference type="Proteomes" id="UP000233276">
    <property type="component" value="Chromosome"/>
</dbReference>
<evidence type="ECO:0000313" key="7">
    <source>
        <dbReference type="EMBL" id="AUG30851.1"/>
    </source>
</evidence>
<feature type="transmembrane region" description="Helical" evidence="6">
    <location>
        <begin position="21"/>
        <end position="42"/>
    </location>
</feature>
<accession>A0A2K9DF85</accession>